<dbReference type="AlphaFoldDB" id="X6LHM4"/>
<feature type="non-terminal residue" evidence="1">
    <location>
        <position position="116"/>
    </location>
</feature>
<evidence type="ECO:0000313" key="2">
    <source>
        <dbReference type="Proteomes" id="UP000023152"/>
    </source>
</evidence>
<name>X6LHM4_RETFI</name>
<feature type="non-terminal residue" evidence="1">
    <location>
        <position position="1"/>
    </location>
</feature>
<dbReference type="EMBL" id="ASPP01038305">
    <property type="protein sequence ID" value="ETO01438.1"/>
    <property type="molecule type" value="Genomic_DNA"/>
</dbReference>
<dbReference type="Proteomes" id="UP000023152">
    <property type="component" value="Unassembled WGS sequence"/>
</dbReference>
<proteinExistence type="predicted"/>
<evidence type="ECO:0000313" key="1">
    <source>
        <dbReference type="EMBL" id="ETO01438.1"/>
    </source>
</evidence>
<accession>X6LHM4</accession>
<organism evidence="1 2">
    <name type="scientific">Reticulomyxa filosa</name>
    <dbReference type="NCBI Taxonomy" id="46433"/>
    <lineage>
        <taxon>Eukaryota</taxon>
        <taxon>Sar</taxon>
        <taxon>Rhizaria</taxon>
        <taxon>Retaria</taxon>
        <taxon>Foraminifera</taxon>
        <taxon>Monothalamids</taxon>
        <taxon>Reticulomyxidae</taxon>
        <taxon>Reticulomyxa</taxon>
    </lineage>
</organism>
<keyword evidence="2" id="KW-1185">Reference proteome</keyword>
<sequence length="116" mass="13379">KAAKKLRRISQLEKHQHMVNSINSLHEGNTKNLFTQFKILNTNKICIIPLVNKETNSMTKSNAFLLTKTFAEPPQPPNDVDEKHYEMVENEIKCNNTDELLLRLAETIHKSFDCNS</sequence>
<gene>
    <name evidence="1" type="ORF">RFI_36002</name>
</gene>
<protein>
    <submittedName>
        <fullName evidence="1">Uncharacterized protein</fullName>
    </submittedName>
</protein>
<comment type="caution">
    <text evidence="1">The sequence shown here is derived from an EMBL/GenBank/DDBJ whole genome shotgun (WGS) entry which is preliminary data.</text>
</comment>
<reference evidence="1 2" key="1">
    <citation type="journal article" date="2013" name="Curr. Biol.">
        <title>The Genome of the Foraminiferan Reticulomyxa filosa.</title>
        <authorList>
            <person name="Glockner G."/>
            <person name="Hulsmann N."/>
            <person name="Schleicher M."/>
            <person name="Noegel A.A."/>
            <person name="Eichinger L."/>
            <person name="Gallinger C."/>
            <person name="Pawlowski J."/>
            <person name="Sierra R."/>
            <person name="Euteneuer U."/>
            <person name="Pillet L."/>
            <person name="Moustafa A."/>
            <person name="Platzer M."/>
            <person name="Groth M."/>
            <person name="Szafranski K."/>
            <person name="Schliwa M."/>
        </authorList>
    </citation>
    <scope>NUCLEOTIDE SEQUENCE [LARGE SCALE GENOMIC DNA]</scope>
</reference>